<comment type="similarity">
    <text evidence="2">Belongs to the RLP family.</text>
</comment>
<dbReference type="PANTHER" id="PTHR27004">
    <property type="entry name" value="RECEPTOR-LIKE PROTEIN 12 ISOFORM X1"/>
    <property type="match status" value="1"/>
</dbReference>
<gene>
    <name evidence="11" type="ORF">HUJ06_001750</name>
</gene>
<comment type="caution">
    <text evidence="11">The sequence shown here is derived from an EMBL/GenBank/DDBJ whole genome shotgun (WGS) entry which is preliminary data.</text>
</comment>
<proteinExistence type="inferred from homology"/>
<evidence type="ECO:0000256" key="5">
    <source>
        <dbReference type="ARBA" id="ARBA00022692"/>
    </source>
</evidence>
<evidence type="ECO:0000313" key="11">
    <source>
        <dbReference type="EMBL" id="DAD43520.1"/>
    </source>
</evidence>
<keyword evidence="6" id="KW-0677">Repeat</keyword>
<name>A0A822ZG90_NELNU</name>
<evidence type="ECO:0000256" key="3">
    <source>
        <dbReference type="ARBA" id="ARBA00022475"/>
    </source>
</evidence>
<evidence type="ECO:0000256" key="8">
    <source>
        <dbReference type="ARBA" id="ARBA00023136"/>
    </source>
</evidence>
<dbReference type="PRINTS" id="PR00019">
    <property type="entry name" value="LEURICHRPT"/>
</dbReference>
<keyword evidence="8" id="KW-0472">Membrane</keyword>
<evidence type="ECO:0000256" key="6">
    <source>
        <dbReference type="ARBA" id="ARBA00022737"/>
    </source>
</evidence>
<evidence type="ECO:0000256" key="7">
    <source>
        <dbReference type="ARBA" id="ARBA00022989"/>
    </source>
</evidence>
<keyword evidence="7" id="KW-1133">Transmembrane helix</keyword>
<keyword evidence="9" id="KW-0675">Receptor</keyword>
<keyword evidence="10" id="KW-0325">Glycoprotein</keyword>
<dbReference type="PANTHER" id="PTHR27004:SF428">
    <property type="entry name" value="OS01G0160600 PROTEIN"/>
    <property type="match status" value="1"/>
</dbReference>
<evidence type="ECO:0000256" key="2">
    <source>
        <dbReference type="ARBA" id="ARBA00009592"/>
    </source>
</evidence>
<protein>
    <recommendedName>
        <fullName evidence="13">Receptor-like protein 12</fullName>
    </recommendedName>
</protein>
<organism evidence="11 12">
    <name type="scientific">Nelumbo nucifera</name>
    <name type="common">Sacred lotus</name>
    <dbReference type="NCBI Taxonomy" id="4432"/>
    <lineage>
        <taxon>Eukaryota</taxon>
        <taxon>Viridiplantae</taxon>
        <taxon>Streptophyta</taxon>
        <taxon>Embryophyta</taxon>
        <taxon>Tracheophyta</taxon>
        <taxon>Spermatophyta</taxon>
        <taxon>Magnoliopsida</taxon>
        <taxon>Proteales</taxon>
        <taxon>Nelumbonaceae</taxon>
        <taxon>Nelumbo</taxon>
    </lineage>
</organism>
<keyword evidence="5" id="KW-0812">Transmembrane</keyword>
<evidence type="ECO:0000256" key="10">
    <source>
        <dbReference type="ARBA" id="ARBA00023180"/>
    </source>
</evidence>
<dbReference type="FunFam" id="3.80.10.10:FF:000356">
    <property type="entry name" value="LRR receptor-like serine/threonine-protein kinase"/>
    <property type="match status" value="1"/>
</dbReference>
<keyword evidence="4" id="KW-0433">Leucine-rich repeat</keyword>
<evidence type="ECO:0000313" key="12">
    <source>
        <dbReference type="Proteomes" id="UP000607653"/>
    </source>
</evidence>
<evidence type="ECO:0000256" key="1">
    <source>
        <dbReference type="ARBA" id="ARBA00004251"/>
    </source>
</evidence>
<sequence length="162" mass="17682">MAPSVALMSDDQAGNSSLFSRLSIIDLSYNSFTSDLPSEYFSSWNAMKTGGKKKSLGKYMGDDYYQDSVTVMNKGLEMELVRIFTVFKSIDLSNNKFHGDIPESLGSLGSLIVLNLSSNSLTGSIPSSFGKLSELESLDLSNNKLNGRISEQLRDLSNTSHS</sequence>
<dbReference type="EMBL" id="DUZY01000006">
    <property type="protein sequence ID" value="DAD43520.1"/>
    <property type="molecule type" value="Genomic_DNA"/>
</dbReference>
<reference evidence="11 12" key="1">
    <citation type="journal article" date="2020" name="Mol. Biol. Evol.">
        <title>Distinct Expression and Methylation Patterns for Genes with Different Fates following a Single Whole-Genome Duplication in Flowering Plants.</title>
        <authorList>
            <person name="Shi T."/>
            <person name="Rahmani R.S."/>
            <person name="Gugger P.F."/>
            <person name="Wang M."/>
            <person name="Li H."/>
            <person name="Zhang Y."/>
            <person name="Li Z."/>
            <person name="Wang Q."/>
            <person name="Van de Peer Y."/>
            <person name="Marchal K."/>
            <person name="Chen J."/>
        </authorList>
    </citation>
    <scope>NUCLEOTIDE SEQUENCE [LARGE SCALE GENOMIC DNA]</scope>
    <source>
        <tissue evidence="11">Leaf</tissue>
    </source>
</reference>
<accession>A0A822ZG90</accession>
<evidence type="ECO:0000256" key="4">
    <source>
        <dbReference type="ARBA" id="ARBA00022614"/>
    </source>
</evidence>
<keyword evidence="3" id="KW-1003">Cell membrane</keyword>
<dbReference type="Gene3D" id="3.80.10.10">
    <property type="entry name" value="Ribonuclease Inhibitor"/>
    <property type="match status" value="1"/>
</dbReference>
<dbReference type="InterPro" id="IPR032675">
    <property type="entry name" value="LRR_dom_sf"/>
</dbReference>
<dbReference type="GO" id="GO:0005886">
    <property type="term" value="C:plasma membrane"/>
    <property type="evidence" value="ECO:0007669"/>
    <property type="project" value="UniProtKB-SubCell"/>
</dbReference>
<dbReference type="Pfam" id="PF00560">
    <property type="entry name" value="LRR_1"/>
    <property type="match status" value="1"/>
</dbReference>
<evidence type="ECO:0008006" key="13">
    <source>
        <dbReference type="Google" id="ProtNLM"/>
    </source>
</evidence>
<dbReference type="SUPFAM" id="SSF52058">
    <property type="entry name" value="L domain-like"/>
    <property type="match status" value="1"/>
</dbReference>
<dbReference type="Pfam" id="PF13855">
    <property type="entry name" value="LRR_8"/>
    <property type="match status" value="1"/>
</dbReference>
<dbReference type="AlphaFoldDB" id="A0A822ZG90"/>
<comment type="subcellular location">
    <subcellularLocation>
        <location evidence="1">Cell membrane</location>
        <topology evidence="1">Single-pass type I membrane protein</topology>
    </subcellularLocation>
</comment>
<dbReference type="InterPro" id="IPR001611">
    <property type="entry name" value="Leu-rich_rpt"/>
</dbReference>
<dbReference type="Proteomes" id="UP000607653">
    <property type="component" value="Unassembled WGS sequence"/>
</dbReference>
<evidence type="ECO:0000256" key="9">
    <source>
        <dbReference type="ARBA" id="ARBA00023170"/>
    </source>
</evidence>
<keyword evidence="12" id="KW-1185">Reference proteome</keyword>